<evidence type="ECO:0000256" key="4">
    <source>
        <dbReference type="ARBA" id="ARBA00022729"/>
    </source>
</evidence>
<dbReference type="Pfam" id="PF01497">
    <property type="entry name" value="Peripla_BP_2"/>
    <property type="match status" value="1"/>
</dbReference>
<reference evidence="8 9" key="1">
    <citation type="submission" date="2019-05" db="EMBL/GenBank/DDBJ databases">
        <title>Nakamurella sp. N5BH11, whole genome shotgun sequence.</title>
        <authorList>
            <person name="Tuo L."/>
        </authorList>
    </citation>
    <scope>NUCLEOTIDE SEQUENCE [LARGE SCALE GENOMIC DNA]</scope>
    <source>
        <strain evidence="8 9">N5BH11</strain>
    </source>
</reference>
<keyword evidence="9" id="KW-1185">Reference proteome</keyword>
<comment type="similarity">
    <text evidence="2">Belongs to the bacterial solute-binding protein 8 family.</text>
</comment>
<evidence type="ECO:0000256" key="6">
    <source>
        <dbReference type="SAM" id="SignalP"/>
    </source>
</evidence>
<evidence type="ECO:0000256" key="5">
    <source>
        <dbReference type="SAM" id="MobiDB-lite"/>
    </source>
</evidence>
<gene>
    <name evidence="8" type="ORF">FDO65_15465</name>
</gene>
<evidence type="ECO:0000256" key="3">
    <source>
        <dbReference type="ARBA" id="ARBA00022448"/>
    </source>
</evidence>
<dbReference type="PANTHER" id="PTHR30532:SF24">
    <property type="entry name" value="FERRIC ENTEROBACTIN-BINDING PERIPLASMIC PROTEIN FEPB"/>
    <property type="match status" value="1"/>
</dbReference>
<dbReference type="GO" id="GO:1901678">
    <property type="term" value="P:iron coordination entity transport"/>
    <property type="evidence" value="ECO:0007669"/>
    <property type="project" value="UniProtKB-ARBA"/>
</dbReference>
<dbReference type="OrthoDB" id="1846031at2"/>
<dbReference type="GO" id="GO:0030288">
    <property type="term" value="C:outer membrane-bounded periplasmic space"/>
    <property type="evidence" value="ECO:0007669"/>
    <property type="project" value="TreeGrafter"/>
</dbReference>
<dbReference type="PROSITE" id="PS50983">
    <property type="entry name" value="FE_B12_PBP"/>
    <property type="match status" value="1"/>
</dbReference>
<evidence type="ECO:0000313" key="9">
    <source>
        <dbReference type="Proteomes" id="UP000306985"/>
    </source>
</evidence>
<sequence length="368" mass="38467">MRISLGPRRLAAVAAAIGLALAGCGSPASSSSGPTAGSGSGTPASAGTSTAAATSMAGPATDTFPVTVEHRFGSTTVPAEPQRVVVVGLTEQDVLLELGVVPVATTEWYGNQPDAVWPWAQDLLGGAHPVVLDPTDGPQIERIASLTPDLIIGTNAGLTQEQYDLLSRVAPTVTSLPGSAQYFSPWQDQTRQIAKAVGRSAAGQALVDRVEQRYAEVKAAYPQFAGRTASFSQGAPYEGTLWVYPQGINTDFLTELGFSMSGGLEKFQAQAGQQAQVPGENIDLIDSDVVVFATEAQQQFDELQGWAPTGTLQAVRDGRTVYTDGELAGAIYFLTPLSQLYVLDRLPAALDRALAGQAPKQFANTTTA</sequence>
<dbReference type="RefSeq" id="WP_137450547.1">
    <property type="nucleotide sequence ID" value="NZ_SZZH01000003.1"/>
</dbReference>
<evidence type="ECO:0000256" key="2">
    <source>
        <dbReference type="ARBA" id="ARBA00008814"/>
    </source>
</evidence>
<dbReference type="PROSITE" id="PS51257">
    <property type="entry name" value="PROKAR_LIPOPROTEIN"/>
    <property type="match status" value="1"/>
</dbReference>
<feature type="chain" id="PRO_5039450897" evidence="6">
    <location>
        <begin position="23"/>
        <end position="368"/>
    </location>
</feature>
<dbReference type="InterPro" id="IPR002491">
    <property type="entry name" value="ABC_transptr_periplasmic_BD"/>
</dbReference>
<dbReference type="PANTHER" id="PTHR30532">
    <property type="entry name" value="IRON III DICITRATE-BINDING PERIPLASMIC PROTEIN"/>
    <property type="match status" value="1"/>
</dbReference>
<feature type="region of interest" description="Disordered" evidence="5">
    <location>
        <begin position="28"/>
        <end position="58"/>
    </location>
</feature>
<feature type="domain" description="Fe/B12 periplasmic-binding" evidence="7">
    <location>
        <begin position="83"/>
        <end position="354"/>
    </location>
</feature>
<dbReference type="Gene3D" id="3.40.50.1980">
    <property type="entry name" value="Nitrogenase molybdenum iron protein domain"/>
    <property type="match status" value="2"/>
</dbReference>
<evidence type="ECO:0000259" key="7">
    <source>
        <dbReference type="PROSITE" id="PS50983"/>
    </source>
</evidence>
<organism evidence="8 9">
    <name type="scientific">Nakamurella flava</name>
    <dbReference type="NCBI Taxonomy" id="2576308"/>
    <lineage>
        <taxon>Bacteria</taxon>
        <taxon>Bacillati</taxon>
        <taxon>Actinomycetota</taxon>
        <taxon>Actinomycetes</taxon>
        <taxon>Nakamurellales</taxon>
        <taxon>Nakamurellaceae</taxon>
        <taxon>Nakamurella</taxon>
    </lineage>
</organism>
<feature type="signal peptide" evidence="6">
    <location>
        <begin position="1"/>
        <end position="22"/>
    </location>
</feature>
<evidence type="ECO:0000256" key="1">
    <source>
        <dbReference type="ARBA" id="ARBA00004196"/>
    </source>
</evidence>
<protein>
    <submittedName>
        <fullName evidence="8">Iron-siderophore ABC transporter substrate-binding protein</fullName>
    </submittedName>
</protein>
<comment type="caution">
    <text evidence="8">The sequence shown here is derived from an EMBL/GenBank/DDBJ whole genome shotgun (WGS) entry which is preliminary data.</text>
</comment>
<dbReference type="InterPro" id="IPR051313">
    <property type="entry name" value="Bact_iron-sidero_bind"/>
</dbReference>
<proteinExistence type="inferred from homology"/>
<dbReference type="CDD" id="cd01146">
    <property type="entry name" value="FhuD"/>
    <property type="match status" value="1"/>
</dbReference>
<dbReference type="AlphaFoldDB" id="A0A4U6QF48"/>
<keyword evidence="4 6" id="KW-0732">Signal</keyword>
<dbReference type="Proteomes" id="UP000306985">
    <property type="component" value="Unassembled WGS sequence"/>
</dbReference>
<comment type="subcellular location">
    <subcellularLocation>
        <location evidence="1">Cell envelope</location>
    </subcellularLocation>
</comment>
<keyword evidence="3" id="KW-0813">Transport</keyword>
<dbReference type="EMBL" id="SZZH01000003">
    <property type="protein sequence ID" value="TKV58887.1"/>
    <property type="molecule type" value="Genomic_DNA"/>
</dbReference>
<evidence type="ECO:0000313" key="8">
    <source>
        <dbReference type="EMBL" id="TKV58887.1"/>
    </source>
</evidence>
<name>A0A4U6QF48_9ACTN</name>
<accession>A0A4U6QF48</accession>
<dbReference type="SUPFAM" id="SSF53807">
    <property type="entry name" value="Helical backbone' metal receptor"/>
    <property type="match status" value="1"/>
</dbReference>